<comment type="caution">
    <text evidence="1">The sequence shown here is derived from an EMBL/GenBank/DDBJ whole genome shotgun (WGS) entry which is preliminary data.</text>
</comment>
<gene>
    <name evidence="1" type="ORF">E4O92_00340</name>
</gene>
<evidence type="ECO:0000313" key="2">
    <source>
        <dbReference type="Proteomes" id="UP000297258"/>
    </source>
</evidence>
<dbReference type="RefSeq" id="WP_135187752.1">
    <property type="nucleotide sequence ID" value="NZ_SPUM01000002.1"/>
</dbReference>
<dbReference type="EMBL" id="SPUM01000002">
    <property type="protein sequence ID" value="TFW36188.1"/>
    <property type="molecule type" value="Genomic_DNA"/>
</dbReference>
<dbReference type="OrthoDB" id="8776247at2"/>
<protein>
    <recommendedName>
        <fullName evidence="3">PilN domain-containing protein</fullName>
    </recommendedName>
</protein>
<evidence type="ECO:0008006" key="3">
    <source>
        <dbReference type="Google" id="ProtNLM"/>
    </source>
</evidence>
<dbReference type="AlphaFoldDB" id="A0A4Y9T5E6"/>
<evidence type="ECO:0000313" key="1">
    <source>
        <dbReference type="EMBL" id="TFW36188.1"/>
    </source>
</evidence>
<name>A0A4Y9T5E6_9BURK</name>
<organism evidence="1 2">
    <name type="scientific">Massilia horti</name>
    <dbReference type="NCBI Taxonomy" id="2562153"/>
    <lineage>
        <taxon>Bacteria</taxon>
        <taxon>Pseudomonadati</taxon>
        <taxon>Pseudomonadota</taxon>
        <taxon>Betaproteobacteria</taxon>
        <taxon>Burkholderiales</taxon>
        <taxon>Oxalobacteraceae</taxon>
        <taxon>Telluria group</taxon>
        <taxon>Massilia</taxon>
    </lineage>
</organism>
<proteinExistence type="predicted"/>
<dbReference type="Proteomes" id="UP000297258">
    <property type="component" value="Unassembled WGS sequence"/>
</dbReference>
<keyword evidence="2" id="KW-1185">Reference proteome</keyword>
<reference evidence="1 2" key="1">
    <citation type="submission" date="2019-03" db="EMBL/GenBank/DDBJ databases">
        <title>Draft genome of Massilia hortus sp. nov., a novel bacterial species of the Oxalobacteraceae family.</title>
        <authorList>
            <person name="Peta V."/>
            <person name="Raths R."/>
            <person name="Bucking H."/>
        </authorList>
    </citation>
    <scope>NUCLEOTIDE SEQUENCE [LARGE SCALE GENOMIC DNA]</scope>
    <source>
        <strain evidence="1 2">ONC3</strain>
    </source>
</reference>
<accession>A0A4Y9T5E6</accession>
<sequence>MKPMLIDFAQRHSPWRWDLRMPGTRLFVLMALAALAMLALAWQQGRVIRHERIELESELARLAAHQQARAAQERSRAGASSEYERALRQAFQQRALPWEAIFRAFEAVPTVRLEAFQPDLASGVVKVQAHAGGIDQIQDYLAALRASPVFVRVALLRHELPPQGGGVNFSYEAVLAAPFRLPDSAERSRP</sequence>